<dbReference type="Gene3D" id="3.40.47.10">
    <property type="match status" value="1"/>
</dbReference>
<dbReference type="InterPro" id="IPR032821">
    <property type="entry name" value="PKS_assoc"/>
</dbReference>
<keyword evidence="1" id="KW-0596">Phosphopantetheine</keyword>
<reference evidence="10 11" key="1">
    <citation type="submission" date="2019-04" db="EMBL/GenBank/DDBJ databases">
        <authorList>
            <consortium name="DOE Joint Genome Institute"/>
            <person name="Mondo S."/>
            <person name="Kjaerbolling I."/>
            <person name="Vesth T."/>
            <person name="Frisvad J.C."/>
            <person name="Nybo J.L."/>
            <person name="Theobald S."/>
            <person name="Kildgaard S."/>
            <person name="Isbrandt T."/>
            <person name="Kuo A."/>
            <person name="Sato A."/>
            <person name="Lyhne E.K."/>
            <person name="Kogle M.E."/>
            <person name="Wiebenga A."/>
            <person name="Kun R.S."/>
            <person name="Lubbers R.J."/>
            <person name="Makela M.R."/>
            <person name="Barry K."/>
            <person name="Chovatia M."/>
            <person name="Clum A."/>
            <person name="Daum C."/>
            <person name="Haridas S."/>
            <person name="He G."/>
            <person name="LaButti K."/>
            <person name="Lipzen A."/>
            <person name="Riley R."/>
            <person name="Salamov A."/>
            <person name="Simmons B.A."/>
            <person name="Magnuson J.K."/>
            <person name="Henrissat B."/>
            <person name="Mortensen U.H."/>
            <person name="Larsen T.O."/>
            <person name="Devries R.P."/>
            <person name="Grigoriev I.V."/>
            <person name="Machida M."/>
            <person name="Baker S.E."/>
            <person name="Andersen M.R."/>
            <person name="Cantor M.N."/>
            <person name="Hua S.X."/>
        </authorList>
    </citation>
    <scope>NUCLEOTIDE SEQUENCE [LARGE SCALE GENOMIC DNA]</scope>
    <source>
        <strain evidence="10 11">CBS 119388</strain>
    </source>
</reference>
<evidence type="ECO:0000256" key="6">
    <source>
        <dbReference type="PROSITE-ProRule" id="PRU01363"/>
    </source>
</evidence>
<dbReference type="InterPro" id="IPR011032">
    <property type="entry name" value="GroES-like_sf"/>
</dbReference>
<dbReference type="InterPro" id="IPR013968">
    <property type="entry name" value="PKS_KR"/>
</dbReference>
<dbReference type="CDD" id="cd05195">
    <property type="entry name" value="enoyl_red"/>
    <property type="match status" value="1"/>
</dbReference>
<dbReference type="Pfam" id="PF08242">
    <property type="entry name" value="Methyltransf_12"/>
    <property type="match status" value="1"/>
</dbReference>
<dbReference type="InterPro" id="IPR020807">
    <property type="entry name" value="PKS_DH"/>
</dbReference>
<dbReference type="Pfam" id="PF16197">
    <property type="entry name" value="KAsynt_C_assoc"/>
    <property type="match status" value="1"/>
</dbReference>
<dbReference type="Gene3D" id="3.10.129.110">
    <property type="entry name" value="Polyketide synthase dehydratase"/>
    <property type="match status" value="1"/>
</dbReference>
<dbReference type="SMART" id="SM00827">
    <property type="entry name" value="PKS_AT"/>
    <property type="match status" value="1"/>
</dbReference>
<evidence type="ECO:0000259" key="9">
    <source>
        <dbReference type="PROSITE" id="PS52019"/>
    </source>
</evidence>
<dbReference type="FunFam" id="3.40.50.720:FF:000209">
    <property type="entry name" value="Polyketide synthase Pks12"/>
    <property type="match status" value="1"/>
</dbReference>
<dbReference type="SMART" id="SM00826">
    <property type="entry name" value="PKS_DH"/>
    <property type="match status" value="1"/>
</dbReference>
<dbReference type="Pfam" id="PF13602">
    <property type="entry name" value="ADH_zinc_N_2"/>
    <property type="match status" value="1"/>
</dbReference>
<dbReference type="InterPro" id="IPR014043">
    <property type="entry name" value="Acyl_transferase_dom"/>
</dbReference>
<feature type="active site" description="Proton acceptor; for dehydratase activity" evidence="6">
    <location>
        <position position="940"/>
    </location>
</feature>
<dbReference type="InterPro" id="IPR001227">
    <property type="entry name" value="Ac_transferase_dom_sf"/>
</dbReference>
<keyword evidence="3" id="KW-0489">Methyltransferase</keyword>
<dbReference type="InterPro" id="IPR036736">
    <property type="entry name" value="ACP-like_sf"/>
</dbReference>
<dbReference type="SUPFAM" id="SSF53901">
    <property type="entry name" value="Thiolase-like"/>
    <property type="match status" value="1"/>
</dbReference>
<dbReference type="GO" id="GO:0016491">
    <property type="term" value="F:oxidoreductase activity"/>
    <property type="evidence" value="ECO:0007669"/>
    <property type="project" value="InterPro"/>
</dbReference>
<dbReference type="GO" id="GO:0006633">
    <property type="term" value="P:fatty acid biosynthetic process"/>
    <property type="evidence" value="ECO:0007669"/>
    <property type="project" value="InterPro"/>
</dbReference>
<keyword evidence="5" id="KW-0511">Multifunctional enzyme</keyword>
<dbReference type="SUPFAM" id="SSF55048">
    <property type="entry name" value="Probable ACP-binding domain of malonyl-CoA ACP transacylase"/>
    <property type="match status" value="1"/>
</dbReference>
<dbReference type="PROSITE" id="PS52004">
    <property type="entry name" value="KS3_2"/>
    <property type="match status" value="1"/>
</dbReference>
<dbReference type="SUPFAM" id="SSF50129">
    <property type="entry name" value="GroES-like"/>
    <property type="match status" value="1"/>
</dbReference>
<dbReference type="InterPro" id="IPR057326">
    <property type="entry name" value="KR_dom"/>
</dbReference>
<feature type="domain" description="Carrier" evidence="7">
    <location>
        <begin position="2375"/>
        <end position="2450"/>
    </location>
</feature>
<evidence type="ECO:0000256" key="2">
    <source>
        <dbReference type="ARBA" id="ARBA00022553"/>
    </source>
</evidence>
<dbReference type="InterPro" id="IPR016035">
    <property type="entry name" value="Acyl_Trfase/lysoPLipase"/>
</dbReference>
<dbReference type="Gene3D" id="3.40.50.720">
    <property type="entry name" value="NAD(P)-binding Rossmann-like Domain"/>
    <property type="match status" value="2"/>
</dbReference>
<evidence type="ECO:0000256" key="1">
    <source>
        <dbReference type="ARBA" id="ARBA00022450"/>
    </source>
</evidence>
<name>A0A5N7D4M7_9EURO</name>
<keyword evidence="4" id="KW-0808">Transferase</keyword>
<dbReference type="SMART" id="SM00825">
    <property type="entry name" value="PKS_KS"/>
    <property type="match status" value="1"/>
</dbReference>
<dbReference type="SUPFAM" id="SSF51735">
    <property type="entry name" value="NAD(P)-binding Rossmann-fold domains"/>
    <property type="match status" value="2"/>
</dbReference>
<dbReference type="Pfam" id="PF08240">
    <property type="entry name" value="ADH_N"/>
    <property type="match status" value="1"/>
</dbReference>
<dbReference type="Pfam" id="PF00109">
    <property type="entry name" value="ketoacyl-synt"/>
    <property type="match status" value="1"/>
</dbReference>
<gene>
    <name evidence="10" type="ORF">BDV37DRAFT_286311</name>
</gene>
<dbReference type="SMART" id="SM00822">
    <property type="entry name" value="PKS_KR"/>
    <property type="match status" value="1"/>
</dbReference>
<dbReference type="Pfam" id="PF08659">
    <property type="entry name" value="KR"/>
    <property type="match status" value="1"/>
</dbReference>
<keyword evidence="2" id="KW-0597">Phosphoprotein</keyword>
<proteinExistence type="predicted"/>
<dbReference type="InterPro" id="IPR020843">
    <property type="entry name" value="ER"/>
</dbReference>
<dbReference type="Pfam" id="PF00698">
    <property type="entry name" value="Acyl_transf_1"/>
    <property type="match status" value="1"/>
</dbReference>
<feature type="region of interest" description="C-terminal hotdog fold" evidence="6">
    <location>
        <begin position="1048"/>
        <end position="1196"/>
    </location>
</feature>
<organism evidence="10 11">
    <name type="scientific">Aspergillus pseudonomiae</name>
    <dbReference type="NCBI Taxonomy" id="1506151"/>
    <lineage>
        <taxon>Eukaryota</taxon>
        <taxon>Fungi</taxon>
        <taxon>Dikarya</taxon>
        <taxon>Ascomycota</taxon>
        <taxon>Pezizomycotina</taxon>
        <taxon>Eurotiomycetes</taxon>
        <taxon>Eurotiomycetidae</taxon>
        <taxon>Eurotiales</taxon>
        <taxon>Aspergillaceae</taxon>
        <taxon>Aspergillus</taxon>
        <taxon>Aspergillus subgen. Circumdati</taxon>
    </lineage>
</organism>
<dbReference type="Gene3D" id="3.40.50.150">
    <property type="entry name" value="Vaccinia Virus protein VP39"/>
    <property type="match status" value="1"/>
</dbReference>
<dbReference type="InterPro" id="IPR049552">
    <property type="entry name" value="PKS_DH_N"/>
</dbReference>
<dbReference type="InterPro" id="IPR016039">
    <property type="entry name" value="Thiolase-like"/>
</dbReference>
<evidence type="ECO:0000256" key="3">
    <source>
        <dbReference type="ARBA" id="ARBA00022603"/>
    </source>
</evidence>
<dbReference type="InterPro" id="IPR029063">
    <property type="entry name" value="SAM-dependent_MTases_sf"/>
</dbReference>
<dbReference type="PROSITE" id="PS50075">
    <property type="entry name" value="CARRIER"/>
    <property type="match status" value="1"/>
</dbReference>
<dbReference type="InterPro" id="IPR013154">
    <property type="entry name" value="ADH-like_N"/>
</dbReference>
<dbReference type="Pfam" id="PF21089">
    <property type="entry name" value="PKS_DH_N"/>
    <property type="match status" value="1"/>
</dbReference>
<dbReference type="GO" id="GO:0032259">
    <property type="term" value="P:methylation"/>
    <property type="evidence" value="ECO:0007669"/>
    <property type="project" value="UniProtKB-KW"/>
</dbReference>
<dbReference type="GO" id="GO:0004312">
    <property type="term" value="F:fatty acid synthase activity"/>
    <property type="evidence" value="ECO:0007669"/>
    <property type="project" value="TreeGrafter"/>
</dbReference>
<dbReference type="Pfam" id="PF14765">
    <property type="entry name" value="PS-DH"/>
    <property type="match status" value="1"/>
</dbReference>
<dbReference type="EMBL" id="ML736810">
    <property type="protein sequence ID" value="KAE8400813.1"/>
    <property type="molecule type" value="Genomic_DNA"/>
</dbReference>
<dbReference type="InterPro" id="IPR042104">
    <property type="entry name" value="PKS_dehydratase_sf"/>
</dbReference>
<dbReference type="InterPro" id="IPR020841">
    <property type="entry name" value="PKS_Beta-ketoAc_synthase_dom"/>
</dbReference>
<feature type="region of interest" description="N-terminal hotdog fold" evidence="6">
    <location>
        <begin position="908"/>
        <end position="1036"/>
    </location>
</feature>
<dbReference type="SUPFAM" id="SSF53335">
    <property type="entry name" value="S-adenosyl-L-methionine-dependent methyltransferases"/>
    <property type="match status" value="1"/>
</dbReference>
<dbReference type="GO" id="GO:0004315">
    <property type="term" value="F:3-oxoacyl-[acyl-carrier-protein] synthase activity"/>
    <property type="evidence" value="ECO:0007669"/>
    <property type="project" value="InterPro"/>
</dbReference>
<dbReference type="InterPro" id="IPR013217">
    <property type="entry name" value="Methyltransf_12"/>
</dbReference>
<evidence type="ECO:0000259" key="7">
    <source>
        <dbReference type="PROSITE" id="PS50075"/>
    </source>
</evidence>
<dbReference type="PANTHER" id="PTHR43775:SF49">
    <property type="entry name" value="SYNTHASE, PUTATIVE (JCVI)-RELATED"/>
    <property type="match status" value="1"/>
</dbReference>
<evidence type="ECO:0000313" key="11">
    <source>
        <dbReference type="Proteomes" id="UP000325579"/>
    </source>
</evidence>
<feature type="domain" description="PKS/mFAS DH" evidence="9">
    <location>
        <begin position="908"/>
        <end position="1196"/>
    </location>
</feature>
<dbReference type="OrthoDB" id="329835at2759"/>
<accession>A0A5N7D4M7</accession>
<dbReference type="InterPro" id="IPR016036">
    <property type="entry name" value="Malonyl_transacylase_ACP-bd"/>
</dbReference>
<dbReference type="SUPFAM" id="SSF47336">
    <property type="entry name" value="ACP-like"/>
    <property type="match status" value="1"/>
</dbReference>
<sequence length="2459" mass="271800">MKASKRYESTAVNPCNVSNVPRPSAYTPIAIVGMAMRLPGGIRSDKEFWDLMVQRKDARCEVPESRYNVGSFYSDSKMHTVKTKYGYFLEEDPACFDAPFFSISSYEAARLDPQQRLLLEVVWECMENAGQQDWKGKDIGCYVGVFGEDWLDLSSKDTCHVDRYHVLGTGNFALANRVSYEYDLKGPSMTLQTGCSSSLVGLHEACQALQMGDCASAIVAGSNLILTPTMTTTMSDNMVLSPDGICKTFDANADGYGRGEAINAIYIKPLGTALRDGDPVRAIIRSTSTNCDGKTPSITMPGSETQRQLIEKAYQRAEIEDITETAFFELHGTGTAVGDRAETSVVAELLRGKGTYIGAVKPNVGHSEGASGITSVIKAVLALEHQVIPPNIHFNQPNPKIPFEEAKLQVPISQVPWPRDRKLRVSVNCFGIGGANAHIILDSPSLFRESSAAKTSPKRPQSSYPLLLSAGSEKALQSRIRDIRLYIDRQRPDLRQLAHTLSARREHLQYRTYLLSQDDVPLTVPDPPIRRAIFPSLTFVFTGQGASWVGMGKELLQSFPCFANTIDDMEKVLQNLEIPPEWRIREKLLVIDEKARMDDPELSQPLCTAVQIGIVNLLSTWGIHPASVVGHSSGEIAAAYAAKAIPLSSAIILAYYRGKIAKQSPEGAMAALGMSSAEFEPYMTNGLMIACENSPQSITISGDVEKINRALLALSESQPSIFQRRLAVNVAYHSHHMHVLGDDYEAAIKSSLQLNEEMVPLYSTMSGDTITTPRKLGARYWRQNLESPVLFSTAMNRIVQTDSNDRIFLEIGPHSALSGPVRQTLDAANVPQLTPYIPTQVRGRDQVSCIWSAIGELYTYGIPIDFHQLTSETPVLTDLPAYPWDHDVKLWKEAAATHRWRFRRFPEHELLGSLVPSASNLEPVWRNILRYEDVPWLNDHRVAAHIVFPAAGYIAMIGEAIRQVTDSESFSIKNMCFKTPLILHDMLPVEVVTTLKRIRLTDALESDWYDFAIMADNGKDCIKHCHGQARLGSDSYDDLARTVRKPFPRHVPSQPWYRAMKKLGLDYGPHFQQLKNITADPSSYRATATVADTGTWLEPNYSLRPTIIDQAIQLAGVAACQGLSRRMNRLYIPAFVERLYVSKQELKEGTDFWLESTPRSISEAMLHGNALVAAGDDIALSIQGAILLPLESEHVRNLFSDPLSSHIEWKPDSSLLPPGRLLVPPCKRPNGALLAEVADLCFLEAAYIASTTGSWPIYLQGYRDKVHATTLKTDVVCRPAAPGPDHCVLSQTKYRRSRLRDLTSSLGEQQEYVPRLANAMINTLDNLPSVLAGVVAPDQVVDQKVRDSILFDPLSTHHIWHPLLSLLGHSNPKLNVLELTGGPSASTEVAIECLRTPTGAPAYSNYTWAGPTEESIASAKERLINHKDITFKVLNPNQDPLPQGFKLQEFDLVVACHALRSIRNVEECLQNIHRLLAPGGCLLVQELFQDIPCIDFIMGILPDWHMDSEQEKRDVRHRWDLQLRNAGFDGVDSVAFDDQEPFRLNINLLSKKKVHGSSDKSIRLVHGANRKWAQRVKMCLENNGHTVSEGTLEDGPTQREDTIFLLDLESPFLSDISEAQYAALKSYLTGTKNSRILWVTQCVQTACADPRYALILGLARSIRNEMMLDIATLELDTLDDTGLHAIAPVYQKFQQQVDANHAQVDYEYSLVDGTIYTGRFHWFPLSENFHSPINDEGPKKLSVGTAGSLDTLEWVPAGPLHLSEHEVEVEVRYCGLNFKDVMISMGVLGKPEDMGLEGSGVVRQVGTSVKSLQVGDRVVLAGKGIFQTSIVIPERCCLKLPQTLSLQQAATMPVVYGTAIHSLVELGGLRKGQSVLIHCACGGVGLAAIQVCQAIGAEIYTTVGNQQKRDFLKYTFNISENRIFDSRSTSFFPLLMRETNGKGVNIVLNSLSGKLLHASWQCVADFGRMIELGKRDFLGHGMLAMDAFESNRAFFGVDMARLGEERPDDFQRLLEQSMQWFLDGKIQPILPTRLFDASKIVDAFRYMQKGVHLGKILINIPETPSELPVGGCKQAFALPSTGSCLLVGGLGGLGKAASTWMAEKGARHIVYLSRSAGAISHIDFIREMEAQGCKVSLIQGDVCNPDDVRRAVSSCDAPLLGVIQMSAVLDDKPFTEMSYDDWYKPISPKVVGTWNLHNATLDLDIEFFVVFSSISGLCGNAGQANYASANTYLDSLVQHRRGRGLPASVLNLGIVEEIGCATENQKVLDRARASSLRLLQEREVLDLLQVAISRSRDPLSLPTGPLTCSVLAIGMEYLKPVRGSGIEPIWGRDARFSAYTNHQYSVNYEETGTGEALRDLMASIQQCPDNLDKVETRNTILSELAKLFMTYQACSPDTSDDAISHVAIDSLMCMEISNYCRRKLVISISTVAIAKAGTLGGLTDLILEHMRSKYPDCSE</sequence>
<dbReference type="Gene3D" id="3.90.180.10">
    <property type="entry name" value="Medium-chain alcohol dehydrogenases, catalytic domain"/>
    <property type="match status" value="1"/>
</dbReference>
<keyword evidence="11" id="KW-1185">Reference proteome</keyword>
<dbReference type="GO" id="GO:1901336">
    <property type="term" value="P:lactone biosynthetic process"/>
    <property type="evidence" value="ECO:0007669"/>
    <property type="project" value="UniProtKB-ARBA"/>
</dbReference>
<dbReference type="RefSeq" id="XP_031938132.1">
    <property type="nucleotide sequence ID" value="XM_032087896.1"/>
</dbReference>
<evidence type="ECO:0000259" key="8">
    <source>
        <dbReference type="PROSITE" id="PS52004"/>
    </source>
</evidence>
<dbReference type="InterPro" id="IPR009081">
    <property type="entry name" value="PP-bd_ACP"/>
</dbReference>
<dbReference type="InterPro" id="IPR014030">
    <property type="entry name" value="Ketoacyl_synth_N"/>
</dbReference>
<dbReference type="PROSITE" id="PS00606">
    <property type="entry name" value="KS3_1"/>
    <property type="match status" value="1"/>
</dbReference>
<evidence type="ECO:0000313" key="10">
    <source>
        <dbReference type="EMBL" id="KAE8400813.1"/>
    </source>
</evidence>
<dbReference type="SUPFAM" id="SSF52151">
    <property type="entry name" value="FabD/lysophospholipase-like"/>
    <property type="match status" value="1"/>
</dbReference>
<dbReference type="InterPro" id="IPR036291">
    <property type="entry name" value="NAD(P)-bd_dom_sf"/>
</dbReference>
<dbReference type="Gene3D" id="3.40.366.10">
    <property type="entry name" value="Malonyl-Coenzyme A Acyl Carrier Protein, domain 2"/>
    <property type="match status" value="1"/>
</dbReference>
<dbReference type="GO" id="GO:0044550">
    <property type="term" value="P:secondary metabolite biosynthetic process"/>
    <property type="evidence" value="ECO:0007669"/>
    <property type="project" value="UniProtKB-ARBA"/>
</dbReference>
<dbReference type="InterPro" id="IPR014031">
    <property type="entry name" value="Ketoacyl_synth_C"/>
</dbReference>
<dbReference type="InterPro" id="IPR050091">
    <property type="entry name" value="PKS_NRPS_Biosynth_Enz"/>
</dbReference>
<dbReference type="InterPro" id="IPR018201">
    <property type="entry name" value="Ketoacyl_synth_AS"/>
</dbReference>
<feature type="domain" description="Ketosynthase family 3 (KS3)" evidence="8">
    <location>
        <begin position="26"/>
        <end position="443"/>
    </location>
</feature>
<dbReference type="InterPro" id="IPR049551">
    <property type="entry name" value="PKS_DH_C"/>
</dbReference>
<dbReference type="GO" id="GO:0008168">
    <property type="term" value="F:methyltransferase activity"/>
    <property type="evidence" value="ECO:0007669"/>
    <property type="project" value="UniProtKB-KW"/>
</dbReference>
<dbReference type="CDD" id="cd00833">
    <property type="entry name" value="PKS"/>
    <property type="match status" value="1"/>
</dbReference>
<dbReference type="Pfam" id="PF02801">
    <property type="entry name" value="Ketoacyl-synt_C"/>
    <property type="match status" value="1"/>
</dbReference>
<evidence type="ECO:0000256" key="4">
    <source>
        <dbReference type="ARBA" id="ARBA00022679"/>
    </source>
</evidence>
<dbReference type="Proteomes" id="UP000325579">
    <property type="component" value="Unassembled WGS sequence"/>
</dbReference>
<dbReference type="InterPro" id="IPR049900">
    <property type="entry name" value="PKS_mFAS_DH"/>
</dbReference>
<dbReference type="PROSITE" id="PS52019">
    <property type="entry name" value="PKS_MFAS_DH"/>
    <property type="match status" value="1"/>
</dbReference>
<dbReference type="SMART" id="SM00829">
    <property type="entry name" value="PKS_ER"/>
    <property type="match status" value="1"/>
</dbReference>
<dbReference type="GeneID" id="43672587"/>
<feature type="active site" description="Proton donor; for dehydratase activity" evidence="6">
    <location>
        <position position="1109"/>
    </location>
</feature>
<dbReference type="PANTHER" id="PTHR43775">
    <property type="entry name" value="FATTY ACID SYNTHASE"/>
    <property type="match status" value="1"/>
</dbReference>
<protein>
    <submittedName>
        <fullName evidence="10">Ketoacyl-synt-domain-containing protein</fullName>
    </submittedName>
</protein>
<evidence type="ECO:0000256" key="5">
    <source>
        <dbReference type="ARBA" id="ARBA00023268"/>
    </source>
</evidence>